<dbReference type="RefSeq" id="WP_103080865.1">
    <property type="nucleotide sequence ID" value="NZ_CP021850.1"/>
</dbReference>
<keyword evidence="2" id="KW-1185">Reference proteome</keyword>
<dbReference type="Pfam" id="PF04456">
    <property type="entry name" value="DUF503"/>
    <property type="match status" value="1"/>
</dbReference>
<proteinExistence type="predicted"/>
<comment type="caution">
    <text evidence="1">The sequence shown here is derived from an EMBL/GenBank/DDBJ whole genome shotgun (WGS) entry which is preliminary data.</text>
</comment>
<dbReference type="InterPro" id="IPR007546">
    <property type="entry name" value="DUF503"/>
</dbReference>
<protein>
    <recommendedName>
        <fullName evidence="3">DUF503 domain-containing protein</fullName>
    </recommendedName>
</protein>
<dbReference type="EMBL" id="NIOJ01000011">
    <property type="protein sequence ID" value="PNU00416.1"/>
    <property type="molecule type" value="Genomic_DNA"/>
</dbReference>
<dbReference type="KEGG" id="cthd:CDO33_05045"/>
<evidence type="ECO:0000313" key="1">
    <source>
        <dbReference type="EMBL" id="PNU00416.1"/>
    </source>
</evidence>
<dbReference type="PANTHER" id="PTHR36441">
    <property type="entry name" value="HYPOTHETICAL CYTOSOLIC PROTEIN"/>
    <property type="match status" value="1"/>
</dbReference>
<reference evidence="1 2" key="1">
    <citation type="submission" date="2017-06" db="EMBL/GenBank/DDBJ databases">
        <title>Investigating the central metabolism of Clostridium thermosuccinogenes.</title>
        <authorList>
            <person name="Koendjbiharie J.G."/>
            <person name="van Kranenburg R."/>
        </authorList>
    </citation>
    <scope>NUCLEOTIDE SEQUENCE [LARGE SCALE GENOMIC DNA]</scope>
    <source>
        <strain evidence="1 2">DSM 5806</strain>
    </source>
</reference>
<dbReference type="PANTHER" id="PTHR36441:SF1">
    <property type="entry name" value="DUF503 DOMAIN-CONTAINING PROTEIN"/>
    <property type="match status" value="1"/>
</dbReference>
<sequence>MVIGICRIVLSIDEAFSLKEKRHIVKSITERLKSRFNASVAEVGLNDIWKNSVIGIACVSNEAAHADRMMSGMVNFVENDGRAEIIDYSTELIHVD</sequence>
<organism evidence="1 2">
    <name type="scientific">Clostridium thermosuccinogenes</name>
    <dbReference type="NCBI Taxonomy" id="84032"/>
    <lineage>
        <taxon>Bacteria</taxon>
        <taxon>Bacillati</taxon>
        <taxon>Bacillota</taxon>
        <taxon>Clostridia</taxon>
        <taxon>Eubacteriales</taxon>
        <taxon>Clostridiaceae</taxon>
        <taxon>Clostridium</taxon>
    </lineage>
</organism>
<dbReference type="InterPro" id="IPR036746">
    <property type="entry name" value="TT1725-like_sf"/>
</dbReference>
<dbReference type="OrthoDB" id="9809023at2"/>
<gene>
    <name evidence="1" type="ORF">CDQ84_06215</name>
</gene>
<dbReference type="AlphaFoldDB" id="A0A2K2FHQ4"/>
<dbReference type="Proteomes" id="UP000236151">
    <property type="component" value="Unassembled WGS sequence"/>
</dbReference>
<name>A0A2K2FHQ4_9CLOT</name>
<evidence type="ECO:0000313" key="2">
    <source>
        <dbReference type="Proteomes" id="UP000236151"/>
    </source>
</evidence>
<dbReference type="SUPFAM" id="SSF103007">
    <property type="entry name" value="Hypothetical protein TT1725"/>
    <property type="match status" value="1"/>
</dbReference>
<dbReference type="Gene3D" id="3.30.70.1120">
    <property type="entry name" value="TT1725-like"/>
    <property type="match status" value="1"/>
</dbReference>
<accession>A0A2K2FHQ4</accession>
<evidence type="ECO:0008006" key="3">
    <source>
        <dbReference type="Google" id="ProtNLM"/>
    </source>
</evidence>